<organism evidence="7 8">
    <name type="scientific">Arxiozyma heterogenica</name>
    <dbReference type="NCBI Taxonomy" id="278026"/>
    <lineage>
        <taxon>Eukaryota</taxon>
        <taxon>Fungi</taxon>
        <taxon>Dikarya</taxon>
        <taxon>Ascomycota</taxon>
        <taxon>Saccharomycotina</taxon>
        <taxon>Saccharomycetes</taxon>
        <taxon>Saccharomycetales</taxon>
        <taxon>Saccharomycetaceae</taxon>
        <taxon>Arxiozyma</taxon>
    </lineage>
</organism>
<evidence type="ECO:0000256" key="3">
    <source>
        <dbReference type="SAM" id="Phobius"/>
    </source>
</evidence>
<keyword evidence="3" id="KW-0812">Transmembrane</keyword>
<keyword evidence="3" id="KW-1133">Transmembrane helix</keyword>
<dbReference type="InterPro" id="IPR039373">
    <property type="entry name" value="Peptidase_M28B"/>
</dbReference>
<dbReference type="GO" id="GO:0004180">
    <property type="term" value="F:carboxypeptidase activity"/>
    <property type="evidence" value="ECO:0007669"/>
    <property type="project" value="TreeGrafter"/>
</dbReference>
<evidence type="ECO:0000259" key="5">
    <source>
        <dbReference type="Pfam" id="PF04253"/>
    </source>
</evidence>
<dbReference type="SUPFAM" id="SSF52025">
    <property type="entry name" value="PA domain"/>
    <property type="match status" value="1"/>
</dbReference>
<dbReference type="AlphaFoldDB" id="A0AAN8A8L7"/>
<dbReference type="EMBL" id="JAWIZZ010000041">
    <property type="protein sequence ID" value="KAK5780326.1"/>
    <property type="molecule type" value="Genomic_DNA"/>
</dbReference>
<dbReference type="Pfam" id="PF04253">
    <property type="entry name" value="TFR_dimer"/>
    <property type="match status" value="1"/>
</dbReference>
<dbReference type="InterPro" id="IPR003137">
    <property type="entry name" value="PA_domain"/>
</dbReference>
<dbReference type="PANTHER" id="PTHR10404">
    <property type="entry name" value="N-ACETYLATED-ALPHA-LINKED ACIDIC DIPEPTIDASE"/>
    <property type="match status" value="1"/>
</dbReference>
<dbReference type="Gene3D" id="1.20.930.40">
    <property type="entry name" value="Transferrin receptor-like, dimerisation domain"/>
    <property type="match status" value="1"/>
</dbReference>
<reference evidence="8" key="1">
    <citation type="submission" date="2023-07" db="EMBL/GenBank/DDBJ databases">
        <title>A draft genome of Kazachstania heterogenica Y-27499.</title>
        <authorList>
            <person name="Donic C."/>
            <person name="Kralova J.S."/>
            <person name="Fidel L."/>
            <person name="Ben-Dor S."/>
            <person name="Jung S."/>
        </authorList>
    </citation>
    <scope>NUCLEOTIDE SEQUENCE [LARGE SCALE GENOMIC DNA]</scope>
    <source>
        <strain evidence="8">Y27499</strain>
    </source>
</reference>
<dbReference type="Gene3D" id="3.40.630.10">
    <property type="entry name" value="Zn peptidases"/>
    <property type="match status" value="1"/>
</dbReference>
<name>A0AAN8A8L7_9SACH</name>
<feature type="transmembrane region" description="Helical" evidence="3">
    <location>
        <begin position="102"/>
        <end position="121"/>
    </location>
</feature>
<dbReference type="SUPFAM" id="SSF47672">
    <property type="entry name" value="Transferrin receptor-like dimerisation domain"/>
    <property type="match status" value="1"/>
</dbReference>
<dbReference type="Pfam" id="PF02225">
    <property type="entry name" value="PA"/>
    <property type="match status" value="1"/>
</dbReference>
<dbReference type="InterPro" id="IPR036757">
    <property type="entry name" value="TFR-like_dimer_dom_sf"/>
</dbReference>
<dbReference type="FunFam" id="3.40.630.10:FF:000101">
    <property type="entry name" value="N-acetylated alpha-linked acidic dipeptidase like 1"/>
    <property type="match status" value="1"/>
</dbReference>
<dbReference type="InterPro" id="IPR007365">
    <property type="entry name" value="TFR-like_dimer_dom"/>
</dbReference>
<feature type="domain" description="PA" evidence="4">
    <location>
        <begin position="258"/>
        <end position="312"/>
    </location>
</feature>
<feature type="compositionally biased region" description="Polar residues" evidence="2">
    <location>
        <begin position="29"/>
        <end position="42"/>
    </location>
</feature>
<sequence>MDDLPNNNNNNIPDEPLNSYDTPLLSSSHFSTNYSSQESSTKLNDNHSTSTTTTTNNYNNNDMNLTNHIDQVQNWIRPRSNTISSIISEYQIIKEHMDKKKFIILIFISLTIYLGFLTLFAPRTSLSRDLRRWHSSKFTTAEVYRIFLNNLQEENLAENHISNLTKSGNALTYDKYLIDTLKNMGFSPYFENYYPWISNPVDTQVKLIQNDKIIWNATLIEDTVFNKTQLNTLKGFNSFAPNGNVTSQFVYCNYGTLNDYKFLIDNNIDIEGKIHIIKYGYLNSGLKVRNAELYGATSVIFFNDPVDDGFVTTKNGYLPFPDGPARNPSAIERATVEYYTDFPGDPTTPNYPSKYPYTERLSPVGKLPRIPSIPLSVKDITPILQQINNTGIQWRENGNIQNFDYSSGPSTNKTVIQLVNKQNTSIVEIRNIILQIPGIFQHGEIIIGASRDSTSSIICATTASNNAILLEIARGFKYLLDEGWKPLRPIKLIIWDGENNGLIGSTEFIDEHGYNLGKSALAYLNLDNNAIAGSSFTCKSNPLLHHIIRYASKFINFKGLDDVTLYDEWKMNSNSKFKLLDGTSDYVPFQYHLAIPSASFSFQRNSSKDDPVTVTHSLYDNMDFLATYVDPNFELHSNMASMVGLIALMLSENELHMFKTHNYFKVIYGEYERLYGQILKMFPHDKQLHIMAVSLEREIFALAWRHSRIFDRKNYEISMQCKQDYPIWSFLTKLKLYLRLLRANDKLKQLDAMFLSKTGLLGRPWFKHSLFASNKSTGIEGVILPSIHEAITELDRENLLEQVNALLLQVNNARSIMN</sequence>
<keyword evidence="8" id="KW-1185">Reference proteome</keyword>
<evidence type="ECO:0000259" key="6">
    <source>
        <dbReference type="Pfam" id="PF04389"/>
    </source>
</evidence>
<dbReference type="CDD" id="cd02121">
    <property type="entry name" value="PA_GCPII_like"/>
    <property type="match status" value="1"/>
</dbReference>
<feature type="region of interest" description="Disordered" evidence="2">
    <location>
        <begin position="29"/>
        <end position="65"/>
    </location>
</feature>
<dbReference type="Pfam" id="PF04389">
    <property type="entry name" value="Peptidase_M28"/>
    <property type="match status" value="1"/>
</dbReference>
<evidence type="ECO:0000259" key="4">
    <source>
        <dbReference type="Pfam" id="PF02225"/>
    </source>
</evidence>
<dbReference type="SUPFAM" id="SSF53187">
    <property type="entry name" value="Zn-dependent exopeptidases"/>
    <property type="match status" value="1"/>
</dbReference>
<protein>
    <submittedName>
        <fullName evidence="7">Uncharacterized protein</fullName>
    </submittedName>
</protein>
<evidence type="ECO:0000256" key="2">
    <source>
        <dbReference type="SAM" id="MobiDB-lite"/>
    </source>
</evidence>
<feature type="compositionally biased region" description="Low complexity" evidence="2">
    <location>
        <begin position="46"/>
        <end position="65"/>
    </location>
</feature>
<dbReference type="InterPro" id="IPR007484">
    <property type="entry name" value="Peptidase_M28"/>
</dbReference>
<evidence type="ECO:0000313" key="7">
    <source>
        <dbReference type="EMBL" id="KAK5780326.1"/>
    </source>
</evidence>
<dbReference type="InterPro" id="IPR046450">
    <property type="entry name" value="PA_dom_sf"/>
</dbReference>
<keyword evidence="3" id="KW-0472">Membrane</keyword>
<proteinExistence type="inferred from homology"/>
<accession>A0AAN8A8L7</accession>
<comment type="caution">
    <text evidence="7">The sequence shown here is derived from an EMBL/GenBank/DDBJ whole genome shotgun (WGS) entry which is preliminary data.</text>
</comment>
<gene>
    <name evidence="7" type="ORF">RI543_002082</name>
</gene>
<feature type="domain" description="Transferrin receptor-like dimerisation" evidence="5">
    <location>
        <begin position="731"/>
        <end position="816"/>
    </location>
</feature>
<comment type="similarity">
    <text evidence="1">Belongs to the peptidase M28 family. M28B subfamily.</text>
</comment>
<evidence type="ECO:0000313" key="8">
    <source>
        <dbReference type="Proteomes" id="UP001306508"/>
    </source>
</evidence>
<feature type="domain" description="Peptidase M28" evidence="6">
    <location>
        <begin position="462"/>
        <end position="624"/>
    </location>
</feature>
<dbReference type="Gene3D" id="3.50.30.30">
    <property type="match status" value="1"/>
</dbReference>
<dbReference type="Proteomes" id="UP001306508">
    <property type="component" value="Unassembled WGS sequence"/>
</dbReference>
<evidence type="ECO:0000256" key="1">
    <source>
        <dbReference type="ARBA" id="ARBA00005634"/>
    </source>
</evidence>
<dbReference type="PANTHER" id="PTHR10404:SF46">
    <property type="entry name" value="VACUOLAR PROTEIN SORTING-ASSOCIATED PROTEIN 70"/>
    <property type="match status" value="1"/>
</dbReference>